<dbReference type="Proteomes" id="UP000276215">
    <property type="component" value="Unassembled WGS sequence"/>
</dbReference>
<reference evidence="2 3" key="1">
    <citation type="journal article" date="2018" name="Nat. Ecol. Evol.">
        <title>Pezizomycetes genomes reveal the molecular basis of ectomycorrhizal truffle lifestyle.</title>
        <authorList>
            <person name="Murat C."/>
            <person name="Payen T."/>
            <person name="Noel B."/>
            <person name="Kuo A."/>
            <person name="Morin E."/>
            <person name="Chen J."/>
            <person name="Kohler A."/>
            <person name="Krizsan K."/>
            <person name="Balestrini R."/>
            <person name="Da Silva C."/>
            <person name="Montanini B."/>
            <person name="Hainaut M."/>
            <person name="Levati E."/>
            <person name="Barry K.W."/>
            <person name="Belfiori B."/>
            <person name="Cichocki N."/>
            <person name="Clum A."/>
            <person name="Dockter R.B."/>
            <person name="Fauchery L."/>
            <person name="Guy J."/>
            <person name="Iotti M."/>
            <person name="Le Tacon F."/>
            <person name="Lindquist E.A."/>
            <person name="Lipzen A."/>
            <person name="Malagnac F."/>
            <person name="Mello A."/>
            <person name="Molinier V."/>
            <person name="Miyauchi S."/>
            <person name="Poulain J."/>
            <person name="Riccioni C."/>
            <person name="Rubini A."/>
            <person name="Sitrit Y."/>
            <person name="Splivallo R."/>
            <person name="Traeger S."/>
            <person name="Wang M."/>
            <person name="Zifcakova L."/>
            <person name="Wipf D."/>
            <person name="Zambonelli A."/>
            <person name="Paolocci F."/>
            <person name="Nowrousian M."/>
            <person name="Ottonello S."/>
            <person name="Baldrian P."/>
            <person name="Spatafora J.W."/>
            <person name="Henrissat B."/>
            <person name="Nagy L.G."/>
            <person name="Aury J.M."/>
            <person name="Wincker P."/>
            <person name="Grigoriev I.V."/>
            <person name="Bonfante P."/>
            <person name="Martin F.M."/>
        </authorList>
    </citation>
    <scope>NUCLEOTIDE SEQUENCE [LARGE SCALE GENOMIC DNA]</scope>
    <source>
        <strain evidence="2 3">120613-1</strain>
    </source>
</reference>
<proteinExistence type="predicted"/>
<evidence type="ECO:0000259" key="1">
    <source>
        <dbReference type="Pfam" id="PF13843"/>
    </source>
</evidence>
<dbReference type="PANTHER" id="PTHR46599">
    <property type="entry name" value="PIGGYBAC TRANSPOSABLE ELEMENT-DERIVED PROTEIN 4"/>
    <property type="match status" value="1"/>
</dbReference>
<sequence length="186" mass="21633">LPIPALVDDYNQYMGGVDIADQLRSNYPCHQKSRRNWLPLWFWALDTAVTNTYLITRALLPHTEHKAFCRDLAHALVETGSAKHNPLLHQPQPHFQAYVTKKTSLPPFHFRTTGSHQPLSQQNWRKQCWYCRYKKIHGDPKNPLPAHQQTEILQTMKVSKTGTWCSICEIPLCLVNQCFFNFHTVL</sequence>
<evidence type="ECO:0000313" key="2">
    <source>
        <dbReference type="EMBL" id="RPA97561.1"/>
    </source>
</evidence>
<dbReference type="AlphaFoldDB" id="A0A3N4JLD2"/>
<keyword evidence="3" id="KW-1185">Reference proteome</keyword>
<accession>A0A3N4JLD2</accession>
<evidence type="ECO:0000313" key="3">
    <source>
        <dbReference type="Proteomes" id="UP000276215"/>
    </source>
</evidence>
<dbReference type="EMBL" id="ML120403">
    <property type="protein sequence ID" value="RPA97561.1"/>
    <property type="molecule type" value="Genomic_DNA"/>
</dbReference>
<name>A0A3N4JLD2_9PEZI</name>
<dbReference type="Pfam" id="PF13843">
    <property type="entry name" value="DDE_Tnp_1_7"/>
    <property type="match status" value="1"/>
</dbReference>
<gene>
    <name evidence="2" type="ORF">L873DRAFT_1690493</name>
</gene>
<feature type="domain" description="PiggyBac transposable element-derived protein" evidence="1">
    <location>
        <begin position="4"/>
        <end position="53"/>
    </location>
</feature>
<organism evidence="2 3">
    <name type="scientific">Choiromyces venosus 120613-1</name>
    <dbReference type="NCBI Taxonomy" id="1336337"/>
    <lineage>
        <taxon>Eukaryota</taxon>
        <taxon>Fungi</taxon>
        <taxon>Dikarya</taxon>
        <taxon>Ascomycota</taxon>
        <taxon>Pezizomycotina</taxon>
        <taxon>Pezizomycetes</taxon>
        <taxon>Pezizales</taxon>
        <taxon>Tuberaceae</taxon>
        <taxon>Choiromyces</taxon>
    </lineage>
</organism>
<dbReference type="InterPro" id="IPR029526">
    <property type="entry name" value="PGBD"/>
</dbReference>
<dbReference type="STRING" id="1336337.A0A3N4JLD2"/>
<dbReference type="PANTHER" id="PTHR46599:SF3">
    <property type="entry name" value="PIGGYBAC TRANSPOSABLE ELEMENT-DERIVED PROTEIN 4"/>
    <property type="match status" value="1"/>
</dbReference>
<feature type="non-terminal residue" evidence="2">
    <location>
        <position position="1"/>
    </location>
</feature>
<dbReference type="OrthoDB" id="2431486at2759"/>
<protein>
    <recommendedName>
        <fullName evidence="1">PiggyBac transposable element-derived protein domain-containing protein</fullName>
    </recommendedName>
</protein>